<dbReference type="PANTHER" id="PTHR24221">
    <property type="entry name" value="ATP-BINDING CASSETTE SUB-FAMILY B"/>
    <property type="match status" value="1"/>
</dbReference>
<keyword evidence="8 15" id="KW-0067">ATP-binding</keyword>
<feature type="transmembrane region" description="Helical" evidence="12">
    <location>
        <begin position="270"/>
        <end position="291"/>
    </location>
</feature>
<dbReference type="InterPro" id="IPR027417">
    <property type="entry name" value="P-loop_NTPase"/>
</dbReference>
<comment type="caution">
    <text evidence="15">The sequence shown here is derived from an EMBL/GenBank/DDBJ whole genome shotgun (WGS) entry which is preliminary data.</text>
</comment>
<keyword evidence="16" id="KW-1185">Reference proteome</keyword>
<name>A0A318TEI1_9BRAD</name>
<feature type="domain" description="ABC transmembrane type-1" evidence="14">
    <location>
        <begin position="26"/>
        <end position="267"/>
    </location>
</feature>
<feature type="transmembrane region" description="Helical" evidence="12">
    <location>
        <begin position="130"/>
        <end position="152"/>
    </location>
</feature>
<evidence type="ECO:0000256" key="1">
    <source>
        <dbReference type="ARBA" id="ARBA00004651"/>
    </source>
</evidence>
<dbReference type="InterPro" id="IPR039421">
    <property type="entry name" value="Type_1_exporter"/>
</dbReference>
<evidence type="ECO:0000256" key="10">
    <source>
        <dbReference type="ARBA" id="ARBA00023136"/>
    </source>
</evidence>
<keyword evidence="4" id="KW-1003">Cell membrane</keyword>
<dbReference type="GO" id="GO:0034040">
    <property type="term" value="F:ATPase-coupled lipid transmembrane transporter activity"/>
    <property type="evidence" value="ECO:0007669"/>
    <property type="project" value="TreeGrafter"/>
</dbReference>
<dbReference type="Pfam" id="PF00664">
    <property type="entry name" value="ABC_membrane"/>
    <property type="match status" value="1"/>
</dbReference>
<dbReference type="InterPro" id="IPR011527">
    <property type="entry name" value="ABC1_TM_dom"/>
</dbReference>
<dbReference type="SUPFAM" id="SSF52540">
    <property type="entry name" value="P-loop containing nucleoside triphosphate hydrolases"/>
    <property type="match status" value="1"/>
</dbReference>
<evidence type="ECO:0000256" key="7">
    <source>
        <dbReference type="ARBA" id="ARBA00022741"/>
    </source>
</evidence>
<dbReference type="PROSITE" id="PS00211">
    <property type="entry name" value="ABC_TRANSPORTER_1"/>
    <property type="match status" value="1"/>
</dbReference>
<keyword evidence="6 12" id="KW-0812">Transmembrane</keyword>
<keyword evidence="3" id="KW-0813">Transport</keyword>
<accession>A0A318TEI1</accession>
<keyword evidence="5" id="KW-0762">Sugar transport</keyword>
<organism evidence="15 16">
    <name type="scientific">Rhodopseudomonas faecalis</name>
    <dbReference type="NCBI Taxonomy" id="99655"/>
    <lineage>
        <taxon>Bacteria</taxon>
        <taxon>Pseudomonadati</taxon>
        <taxon>Pseudomonadota</taxon>
        <taxon>Alphaproteobacteria</taxon>
        <taxon>Hyphomicrobiales</taxon>
        <taxon>Nitrobacteraceae</taxon>
        <taxon>Rhodopseudomonas</taxon>
    </lineage>
</organism>
<dbReference type="GO" id="GO:0005886">
    <property type="term" value="C:plasma membrane"/>
    <property type="evidence" value="ECO:0007669"/>
    <property type="project" value="UniProtKB-SubCell"/>
</dbReference>
<evidence type="ECO:0000256" key="2">
    <source>
        <dbReference type="ARBA" id="ARBA00005417"/>
    </source>
</evidence>
<protein>
    <submittedName>
        <fullName evidence="15">ATP-binding cassette subfamily B protein</fullName>
    </submittedName>
</protein>
<feature type="transmembrane region" description="Helical" evidence="12">
    <location>
        <begin position="51"/>
        <end position="74"/>
    </location>
</feature>
<keyword evidence="7" id="KW-0547">Nucleotide-binding</keyword>
<dbReference type="SMART" id="SM00382">
    <property type="entry name" value="AAA"/>
    <property type="match status" value="1"/>
</dbReference>
<keyword evidence="9 12" id="KW-1133">Transmembrane helix</keyword>
<evidence type="ECO:0000256" key="4">
    <source>
        <dbReference type="ARBA" id="ARBA00022475"/>
    </source>
</evidence>
<evidence type="ECO:0000313" key="16">
    <source>
        <dbReference type="Proteomes" id="UP000248148"/>
    </source>
</evidence>
<dbReference type="PROSITE" id="PS50929">
    <property type="entry name" value="ABC_TM1F"/>
    <property type="match status" value="1"/>
</dbReference>
<evidence type="ECO:0000256" key="11">
    <source>
        <dbReference type="ARBA" id="ARBA00024722"/>
    </source>
</evidence>
<evidence type="ECO:0000256" key="6">
    <source>
        <dbReference type="ARBA" id="ARBA00022692"/>
    </source>
</evidence>
<dbReference type="PROSITE" id="PS50893">
    <property type="entry name" value="ABC_TRANSPORTER_2"/>
    <property type="match status" value="1"/>
</dbReference>
<dbReference type="InterPro" id="IPR003439">
    <property type="entry name" value="ABC_transporter-like_ATP-bd"/>
</dbReference>
<dbReference type="RefSeq" id="WP_110781175.1">
    <property type="nucleotide sequence ID" value="NZ_QJTI01000013.1"/>
</dbReference>
<dbReference type="EMBL" id="QJTI01000013">
    <property type="protein sequence ID" value="PYF02227.1"/>
    <property type="molecule type" value="Genomic_DNA"/>
</dbReference>
<dbReference type="FunFam" id="3.40.50.300:FF:000221">
    <property type="entry name" value="Multidrug ABC transporter ATP-binding protein"/>
    <property type="match status" value="1"/>
</dbReference>
<keyword evidence="10 12" id="KW-0472">Membrane</keyword>
<evidence type="ECO:0000256" key="3">
    <source>
        <dbReference type="ARBA" id="ARBA00022448"/>
    </source>
</evidence>
<feature type="domain" description="ABC transporter" evidence="13">
    <location>
        <begin position="333"/>
        <end position="568"/>
    </location>
</feature>
<dbReference type="InterPro" id="IPR017871">
    <property type="entry name" value="ABC_transporter-like_CS"/>
</dbReference>
<dbReference type="GO" id="GO:0005524">
    <property type="term" value="F:ATP binding"/>
    <property type="evidence" value="ECO:0007669"/>
    <property type="project" value="UniProtKB-KW"/>
</dbReference>
<evidence type="ECO:0000256" key="12">
    <source>
        <dbReference type="SAM" id="Phobius"/>
    </source>
</evidence>
<evidence type="ECO:0000313" key="15">
    <source>
        <dbReference type="EMBL" id="PYF02227.1"/>
    </source>
</evidence>
<dbReference type="Pfam" id="PF00005">
    <property type="entry name" value="ABC_tran"/>
    <property type="match status" value="1"/>
</dbReference>
<gene>
    <name evidence="15" type="ORF">BJ122_11311</name>
</gene>
<dbReference type="GO" id="GO:0140359">
    <property type="term" value="F:ABC-type transporter activity"/>
    <property type="evidence" value="ECO:0007669"/>
    <property type="project" value="InterPro"/>
</dbReference>
<dbReference type="PANTHER" id="PTHR24221:SF654">
    <property type="entry name" value="ATP-BINDING CASSETTE SUB-FAMILY B MEMBER 6"/>
    <property type="match status" value="1"/>
</dbReference>
<dbReference type="SUPFAM" id="SSF90123">
    <property type="entry name" value="ABC transporter transmembrane region"/>
    <property type="match status" value="1"/>
</dbReference>
<proteinExistence type="inferred from homology"/>
<dbReference type="Proteomes" id="UP000248148">
    <property type="component" value="Unassembled WGS sequence"/>
</dbReference>
<reference evidence="15 16" key="1">
    <citation type="submission" date="2018-06" db="EMBL/GenBank/DDBJ databases">
        <title>Genomic Encyclopedia of Archaeal and Bacterial Type Strains, Phase II (KMG-II): from individual species to whole genera.</title>
        <authorList>
            <person name="Goeker M."/>
        </authorList>
    </citation>
    <scope>NUCLEOTIDE SEQUENCE [LARGE SCALE GENOMIC DNA]</scope>
    <source>
        <strain evidence="15 16">JCM 11668</strain>
    </source>
</reference>
<dbReference type="PROSITE" id="PS51257">
    <property type="entry name" value="PROKAR_LIPOPROTEIN"/>
    <property type="match status" value="1"/>
</dbReference>
<evidence type="ECO:0000256" key="8">
    <source>
        <dbReference type="ARBA" id="ARBA00022840"/>
    </source>
</evidence>
<comment type="similarity">
    <text evidence="2">Belongs to the ABC transporter superfamily.</text>
</comment>
<dbReference type="Gene3D" id="3.40.50.300">
    <property type="entry name" value="P-loop containing nucleotide triphosphate hydrolases"/>
    <property type="match status" value="1"/>
</dbReference>
<evidence type="ECO:0000259" key="14">
    <source>
        <dbReference type="PROSITE" id="PS50929"/>
    </source>
</evidence>
<feature type="transmembrane region" description="Helical" evidence="12">
    <location>
        <begin position="158"/>
        <end position="177"/>
    </location>
</feature>
<feature type="transmembrane region" description="Helical" evidence="12">
    <location>
        <begin position="244"/>
        <end position="264"/>
    </location>
</feature>
<dbReference type="InterPro" id="IPR003593">
    <property type="entry name" value="AAA+_ATPase"/>
</dbReference>
<dbReference type="GO" id="GO:0016887">
    <property type="term" value="F:ATP hydrolysis activity"/>
    <property type="evidence" value="ECO:0007669"/>
    <property type="project" value="InterPro"/>
</dbReference>
<dbReference type="Gene3D" id="1.20.1560.10">
    <property type="entry name" value="ABC transporter type 1, transmembrane domain"/>
    <property type="match status" value="1"/>
</dbReference>
<comment type="function">
    <text evidence="11">Involved in beta-(1--&gt;2)glucan export. Transmembrane domains (TMD) form a pore in the inner membrane and the ATP-binding domain (NBD) is responsible for energy generation.</text>
</comment>
<sequence length="591" mass="61246">MKLIALIGRTPRSTRVGIVVQLLLQLAAGGCAALAIATLAVPAWTDGAQSIGTGLLVILAPIAVLGLIGMRIVASAVAGRIGMPAAFAATTVLRRALLRHVVDVPLDVFSRWSSARLGMIATDQVRKVEIAFSFAVGELVSCWATTGLLLALCCALSWRIGAAALLGVGLYALTSWLSDRLIARAFAALQPATNEAARRIEEHLQGLATIRAHGALPLRESALTTVIGRLRDIMVAHSLRLSGAVRSGAATIDIAVFAGFAWAASQAESAAALTAAGCAAVLAIGANRALARSAAYLALLRLGESAAAEIGEFLAAPPLTCQPPAAIPDRFDIAFDGVTLAYDGRSNAALRGLDFKVPAGQVTAIVGPSGAGKSSILALVARHREASAGTITIGGVDIRRIPAEALAQFVTFVEQEPFLFNRPLGDNVRLGRPEARQHELDALARDVGLDEVVAGLDKGWDSIVGEAGGTLSGGERQRVAIARAALKDSPIVLLDEATSSLDADMEALVRTALARRFAGRTVLIVTHRMSIAAQADHIVVLADGRLVGAGTHEVLLAADGLYAKLCEAEQRSAGWRLGAGRAGPSSASARR</sequence>
<dbReference type="AlphaFoldDB" id="A0A318TEI1"/>
<comment type="subcellular location">
    <subcellularLocation>
        <location evidence="1">Cell membrane</location>
        <topology evidence="1">Multi-pass membrane protein</topology>
    </subcellularLocation>
</comment>
<evidence type="ECO:0000256" key="9">
    <source>
        <dbReference type="ARBA" id="ARBA00022989"/>
    </source>
</evidence>
<dbReference type="OrthoDB" id="9806127at2"/>
<dbReference type="InterPro" id="IPR036640">
    <property type="entry name" value="ABC1_TM_sf"/>
</dbReference>
<evidence type="ECO:0000256" key="5">
    <source>
        <dbReference type="ARBA" id="ARBA00022597"/>
    </source>
</evidence>
<evidence type="ECO:0000259" key="13">
    <source>
        <dbReference type="PROSITE" id="PS50893"/>
    </source>
</evidence>